<dbReference type="PANTHER" id="PTHR43767">
    <property type="entry name" value="LONG-CHAIN-FATTY-ACID--COA LIGASE"/>
    <property type="match status" value="1"/>
</dbReference>
<dbReference type="InterPro" id="IPR050237">
    <property type="entry name" value="ATP-dep_AMP-bd_enzyme"/>
</dbReference>
<evidence type="ECO:0000259" key="1">
    <source>
        <dbReference type="Pfam" id="PF00501"/>
    </source>
</evidence>
<dbReference type="InterPro" id="IPR045851">
    <property type="entry name" value="AMP-bd_C_sf"/>
</dbReference>
<keyword evidence="4" id="KW-1185">Reference proteome</keyword>
<sequence length="489" mass="52050">MDAATVASAFKTAAIRAPDAIYCKSATGSLTYAQAAGAIQSLADELRADVQGRSAALILPNSKAFLIAYFAVLFAGGKPALINHGHPAPTIAKLLGSLDAAVVLSDHEQGKGTTRLLNDDLLGVLVKPVDMNGLIDPSTSEDIAAIMYSGGTTGLPKQVPHSNASIIATMERGDWGWRTRADEVWLPVAPFTHIYGFLMGLTNPIMQSGTTVIPERFQPDLIVDMLETEKVTIFGGGPPAIYQAVMASSKFADAKFTNLRICPGGGAPFPLDVHNRWEAATGLKIYEGYGMTEIAPISINTDEHGVKPGSAGKAVPDTLIEIVDLETGDTVLPTSEAGEIRVKGPHMMTGYTGNPEETAIALRHGFVYTGDIGTLDNEGFLTITDRKKNVIFVSGFNVFPREVEEMLLTHPAISGSCAVARAHKRSGEVPVAFVTLRSDVDVANIMAFCKHNLIAYKLPEDVIILPEMPLTPAGKVDRTVLQSSLKAQS</sequence>
<comment type="caution">
    <text evidence="3">The sequence shown here is derived from an EMBL/GenBank/DDBJ whole genome shotgun (WGS) entry which is preliminary data.</text>
</comment>
<feature type="domain" description="AMP-binding enzyme C-terminal" evidence="2">
    <location>
        <begin position="402"/>
        <end position="475"/>
    </location>
</feature>
<dbReference type="InterPro" id="IPR025110">
    <property type="entry name" value="AMP-bd_C"/>
</dbReference>
<evidence type="ECO:0000313" key="4">
    <source>
        <dbReference type="Proteomes" id="UP000184514"/>
    </source>
</evidence>
<evidence type="ECO:0000259" key="2">
    <source>
        <dbReference type="Pfam" id="PF13193"/>
    </source>
</evidence>
<dbReference type="InterPro" id="IPR042099">
    <property type="entry name" value="ANL_N_sf"/>
</dbReference>
<dbReference type="EC" id="6.2.1.3" evidence="3"/>
<dbReference type="AlphaFoldDB" id="A0A1L9NRJ7"/>
<dbReference type="PROSITE" id="PS00455">
    <property type="entry name" value="AMP_BINDING"/>
    <property type="match status" value="1"/>
</dbReference>
<dbReference type="OrthoDB" id="9803968at2"/>
<organism evidence="3 4">
    <name type="scientific">Planktotalea frisia</name>
    <dbReference type="NCBI Taxonomy" id="696762"/>
    <lineage>
        <taxon>Bacteria</taxon>
        <taxon>Pseudomonadati</taxon>
        <taxon>Pseudomonadota</taxon>
        <taxon>Alphaproteobacteria</taxon>
        <taxon>Rhodobacterales</taxon>
        <taxon>Paracoccaceae</taxon>
        <taxon>Planktotalea</taxon>
    </lineage>
</organism>
<dbReference type="Gene3D" id="3.30.300.30">
    <property type="match status" value="1"/>
</dbReference>
<dbReference type="Proteomes" id="UP000184514">
    <property type="component" value="Unassembled WGS sequence"/>
</dbReference>
<keyword evidence="3" id="KW-0436">Ligase</keyword>
<dbReference type="Gene3D" id="3.40.50.12780">
    <property type="entry name" value="N-terminal domain of ligase-like"/>
    <property type="match status" value="1"/>
</dbReference>
<dbReference type="SUPFAM" id="SSF56801">
    <property type="entry name" value="Acetyl-CoA synthetase-like"/>
    <property type="match status" value="1"/>
</dbReference>
<dbReference type="Pfam" id="PF13193">
    <property type="entry name" value="AMP-binding_C"/>
    <property type="match status" value="1"/>
</dbReference>
<dbReference type="STRING" id="696762.PFRI_38680"/>
<accession>A0A1L9NRJ7</accession>
<dbReference type="EMBL" id="MLCB01000211">
    <property type="protein sequence ID" value="OJI91928.1"/>
    <property type="molecule type" value="Genomic_DNA"/>
</dbReference>
<proteinExistence type="predicted"/>
<name>A0A1L9NRJ7_9RHOB</name>
<dbReference type="InterPro" id="IPR020845">
    <property type="entry name" value="AMP-binding_CS"/>
</dbReference>
<dbReference type="Pfam" id="PF00501">
    <property type="entry name" value="AMP-binding"/>
    <property type="match status" value="1"/>
</dbReference>
<dbReference type="InterPro" id="IPR000873">
    <property type="entry name" value="AMP-dep_synth/lig_dom"/>
</dbReference>
<protein>
    <submittedName>
        <fullName evidence="3">Long-chain-fatty-acid--CoA ligase</fullName>
        <ecNumber evidence="3">6.2.1.3</ecNumber>
    </submittedName>
</protein>
<reference evidence="3 4" key="1">
    <citation type="submission" date="2016-10" db="EMBL/GenBank/DDBJ databases">
        <title>Genome sequence of Planktotalea frisia SH6-1.</title>
        <authorList>
            <person name="Poehlein A."/>
            <person name="Bakenhus I."/>
            <person name="Voget S."/>
            <person name="Brinkhoff T."/>
            <person name="Simon M."/>
        </authorList>
    </citation>
    <scope>NUCLEOTIDE SEQUENCE [LARGE SCALE GENOMIC DNA]</scope>
    <source>
        <strain evidence="3 4">SH6-1</strain>
    </source>
</reference>
<dbReference type="PANTHER" id="PTHR43767:SF1">
    <property type="entry name" value="NONRIBOSOMAL PEPTIDE SYNTHASE PES1 (EUROFUNG)-RELATED"/>
    <property type="match status" value="1"/>
</dbReference>
<evidence type="ECO:0000313" key="3">
    <source>
        <dbReference type="EMBL" id="OJI91928.1"/>
    </source>
</evidence>
<gene>
    <name evidence="3" type="primary">lcfB_9</name>
    <name evidence="3" type="ORF">PFRI_38680</name>
</gene>
<dbReference type="GO" id="GO:0004467">
    <property type="term" value="F:long-chain fatty acid-CoA ligase activity"/>
    <property type="evidence" value="ECO:0007669"/>
    <property type="project" value="UniProtKB-EC"/>
</dbReference>
<feature type="domain" description="AMP-dependent synthetase/ligase" evidence="1">
    <location>
        <begin position="11"/>
        <end position="351"/>
    </location>
</feature>